<keyword evidence="5" id="KW-0472">Membrane</keyword>
<dbReference type="OMA" id="NPWLVAY"/>
<comment type="similarity">
    <text evidence="1">Belongs to the ANT/ATPSC lysine N-methyltransferase family.</text>
</comment>
<dbReference type="GO" id="GO:1905706">
    <property type="term" value="P:regulation of mitochondrial ATP synthesis coupled proton transport"/>
    <property type="evidence" value="ECO:0007669"/>
    <property type="project" value="TreeGrafter"/>
</dbReference>
<dbReference type="PANTHER" id="PTHR13610:SF9">
    <property type="entry name" value="FI06469P"/>
    <property type="match status" value="1"/>
</dbReference>
<reference evidence="7" key="1">
    <citation type="submission" date="2025-08" db="UniProtKB">
        <authorList>
            <consortium name="RefSeq"/>
        </authorList>
    </citation>
    <scope>IDENTIFICATION</scope>
</reference>
<keyword evidence="6" id="KW-1185">Reference proteome</keyword>
<keyword evidence="5" id="KW-0812">Transmembrane</keyword>
<feature type="transmembrane region" description="Helical" evidence="5">
    <location>
        <begin position="21"/>
        <end position="42"/>
    </location>
</feature>
<dbReference type="InterPro" id="IPR026170">
    <property type="entry name" value="FAM173A/B"/>
</dbReference>
<dbReference type="GO" id="GO:0016279">
    <property type="term" value="F:protein-lysine N-methyltransferase activity"/>
    <property type="evidence" value="ECO:0007669"/>
    <property type="project" value="InterPro"/>
</dbReference>
<keyword evidence="2" id="KW-0489">Methyltransferase</keyword>
<evidence type="ECO:0000256" key="1">
    <source>
        <dbReference type="ARBA" id="ARBA00010633"/>
    </source>
</evidence>
<proteinExistence type="inferred from homology"/>
<dbReference type="InterPro" id="IPR029063">
    <property type="entry name" value="SAM-dependent_MTases_sf"/>
</dbReference>
<evidence type="ECO:0000256" key="4">
    <source>
        <dbReference type="ARBA" id="ARBA00022691"/>
    </source>
</evidence>
<keyword evidence="3" id="KW-0808">Transferase</keyword>
<dbReference type="RefSeq" id="XP_022102632.1">
    <property type="nucleotide sequence ID" value="XM_022246940.1"/>
</dbReference>
<dbReference type="GO" id="GO:0032259">
    <property type="term" value="P:methylation"/>
    <property type="evidence" value="ECO:0007669"/>
    <property type="project" value="UniProtKB-KW"/>
</dbReference>
<dbReference type="GO" id="GO:0005739">
    <property type="term" value="C:mitochondrion"/>
    <property type="evidence" value="ECO:0007669"/>
    <property type="project" value="TreeGrafter"/>
</dbReference>
<dbReference type="Proteomes" id="UP000694845">
    <property type="component" value="Unplaced"/>
</dbReference>
<name>A0A8B7ZCC4_ACAPL</name>
<dbReference type="PANTHER" id="PTHR13610">
    <property type="entry name" value="METHYLTRANSFERASE DOMAIN-CONTAINING PROTEIN"/>
    <property type="match status" value="1"/>
</dbReference>
<evidence type="ECO:0000313" key="7">
    <source>
        <dbReference type="RefSeq" id="XP_022102632.1"/>
    </source>
</evidence>
<dbReference type="OrthoDB" id="66144at2759"/>
<dbReference type="Gene3D" id="3.40.50.150">
    <property type="entry name" value="Vaccinia Virus protein VP39"/>
    <property type="match status" value="1"/>
</dbReference>
<evidence type="ECO:0000256" key="2">
    <source>
        <dbReference type="ARBA" id="ARBA00022603"/>
    </source>
</evidence>
<organism evidence="6 7">
    <name type="scientific">Acanthaster planci</name>
    <name type="common">Crown-of-thorns starfish</name>
    <dbReference type="NCBI Taxonomy" id="133434"/>
    <lineage>
        <taxon>Eukaryota</taxon>
        <taxon>Metazoa</taxon>
        <taxon>Echinodermata</taxon>
        <taxon>Eleutherozoa</taxon>
        <taxon>Asterozoa</taxon>
        <taxon>Asteroidea</taxon>
        <taxon>Valvatacea</taxon>
        <taxon>Valvatida</taxon>
        <taxon>Acanthasteridae</taxon>
        <taxon>Acanthaster</taxon>
    </lineage>
</organism>
<dbReference type="GeneID" id="110985718"/>
<keyword evidence="4" id="KW-0949">S-adenosyl-L-methionine</keyword>
<sequence length="222" mass="24560">MIDKNLKIKANARVTRPSKRLNGGLIVIGISGAVIGGLYAVATPFVLPAFRKICLPYVPATTRQVKNVFKMLHSAGKTCGTLVDLGSGDGRIVIEAAKCGFQATGYELNPWLVWYSRLTARLQGLHSRANFQRRDLWKVDLSRFESTVVFGVPSMMPKLRGKLREELCADGVVIACRFPFPDVEPVKSIDEGVDTVWLYCKKQLGKSVRNEQSVDSSEEKNS</sequence>
<evidence type="ECO:0000256" key="3">
    <source>
        <dbReference type="ARBA" id="ARBA00022679"/>
    </source>
</evidence>
<evidence type="ECO:0000313" key="6">
    <source>
        <dbReference type="Proteomes" id="UP000694845"/>
    </source>
</evidence>
<accession>A0A8B7ZCC4</accession>
<dbReference type="AlphaFoldDB" id="A0A8B7ZCC4"/>
<dbReference type="SUPFAM" id="SSF53335">
    <property type="entry name" value="S-adenosyl-L-methionine-dependent methyltransferases"/>
    <property type="match status" value="1"/>
</dbReference>
<evidence type="ECO:0000256" key="5">
    <source>
        <dbReference type="SAM" id="Phobius"/>
    </source>
</evidence>
<dbReference type="KEGG" id="aplc:110985718"/>
<dbReference type="CTD" id="134145"/>
<keyword evidence="5" id="KW-1133">Transmembrane helix</keyword>
<protein>
    <submittedName>
        <fullName evidence="7">Protein FAM173B-like</fullName>
    </submittedName>
</protein>
<gene>
    <name evidence="7" type="primary">LOC110985718</name>
</gene>